<evidence type="ECO:0000313" key="2">
    <source>
        <dbReference type="Proteomes" id="UP000001542"/>
    </source>
</evidence>
<name>A2FIB0_TRIV3</name>
<dbReference type="EMBL" id="DS113810">
    <property type="protein sequence ID" value="EAX95351.1"/>
    <property type="molecule type" value="Genomic_DNA"/>
</dbReference>
<dbReference type="VEuPathDB" id="TrichDB:TVAGG3_0558460"/>
<gene>
    <name evidence="1" type="ORF">TVAG_078070</name>
</gene>
<reference evidence="1" key="2">
    <citation type="journal article" date="2007" name="Science">
        <title>Draft genome sequence of the sexually transmitted pathogen Trichomonas vaginalis.</title>
        <authorList>
            <person name="Carlton J.M."/>
            <person name="Hirt R.P."/>
            <person name="Silva J.C."/>
            <person name="Delcher A.L."/>
            <person name="Schatz M."/>
            <person name="Zhao Q."/>
            <person name="Wortman J.R."/>
            <person name="Bidwell S.L."/>
            <person name="Alsmark U.C.M."/>
            <person name="Besteiro S."/>
            <person name="Sicheritz-Ponten T."/>
            <person name="Noel C.J."/>
            <person name="Dacks J.B."/>
            <person name="Foster P.G."/>
            <person name="Simillion C."/>
            <person name="Van de Peer Y."/>
            <person name="Miranda-Saavedra D."/>
            <person name="Barton G.J."/>
            <person name="Westrop G.D."/>
            <person name="Mueller S."/>
            <person name="Dessi D."/>
            <person name="Fiori P.L."/>
            <person name="Ren Q."/>
            <person name="Paulsen I."/>
            <person name="Zhang H."/>
            <person name="Bastida-Corcuera F.D."/>
            <person name="Simoes-Barbosa A."/>
            <person name="Brown M.T."/>
            <person name="Hayes R.D."/>
            <person name="Mukherjee M."/>
            <person name="Okumura C.Y."/>
            <person name="Schneider R."/>
            <person name="Smith A.J."/>
            <person name="Vanacova S."/>
            <person name="Villalvazo M."/>
            <person name="Haas B.J."/>
            <person name="Pertea M."/>
            <person name="Feldblyum T.V."/>
            <person name="Utterback T.R."/>
            <person name="Shu C.L."/>
            <person name="Osoegawa K."/>
            <person name="de Jong P.J."/>
            <person name="Hrdy I."/>
            <person name="Horvathova L."/>
            <person name="Zubacova Z."/>
            <person name="Dolezal P."/>
            <person name="Malik S.B."/>
            <person name="Logsdon J.M. Jr."/>
            <person name="Henze K."/>
            <person name="Gupta A."/>
            <person name="Wang C.C."/>
            <person name="Dunne R.L."/>
            <person name="Upcroft J.A."/>
            <person name="Upcroft P."/>
            <person name="White O."/>
            <person name="Salzberg S.L."/>
            <person name="Tang P."/>
            <person name="Chiu C.-H."/>
            <person name="Lee Y.-S."/>
            <person name="Embley T.M."/>
            <person name="Coombs G.H."/>
            <person name="Mottram J.C."/>
            <person name="Tachezy J."/>
            <person name="Fraser-Liggett C.M."/>
            <person name="Johnson P.J."/>
        </authorList>
    </citation>
    <scope>NUCLEOTIDE SEQUENCE [LARGE SCALE GENOMIC DNA]</scope>
    <source>
        <strain evidence="1">G3</strain>
    </source>
</reference>
<dbReference type="RefSeq" id="XP_001308281.1">
    <property type="nucleotide sequence ID" value="XM_001308280.1"/>
</dbReference>
<dbReference type="Proteomes" id="UP000001542">
    <property type="component" value="Unassembled WGS sequence"/>
</dbReference>
<protein>
    <submittedName>
        <fullName evidence="1">Uncharacterized protein</fullName>
    </submittedName>
</protein>
<keyword evidence="2" id="KW-1185">Reference proteome</keyword>
<organism evidence="1 2">
    <name type="scientific">Trichomonas vaginalis (strain ATCC PRA-98 / G3)</name>
    <dbReference type="NCBI Taxonomy" id="412133"/>
    <lineage>
        <taxon>Eukaryota</taxon>
        <taxon>Metamonada</taxon>
        <taxon>Parabasalia</taxon>
        <taxon>Trichomonadida</taxon>
        <taxon>Trichomonadidae</taxon>
        <taxon>Trichomonas</taxon>
    </lineage>
</organism>
<reference evidence="1" key="1">
    <citation type="submission" date="2006-10" db="EMBL/GenBank/DDBJ databases">
        <authorList>
            <person name="Amadeo P."/>
            <person name="Zhao Q."/>
            <person name="Wortman J."/>
            <person name="Fraser-Liggett C."/>
            <person name="Carlton J."/>
        </authorList>
    </citation>
    <scope>NUCLEOTIDE SEQUENCE</scope>
    <source>
        <strain evidence="1">G3</strain>
    </source>
</reference>
<accession>A2FIB0</accession>
<evidence type="ECO:0000313" key="1">
    <source>
        <dbReference type="EMBL" id="EAX95351.1"/>
    </source>
</evidence>
<dbReference type="AlphaFoldDB" id="A2FIB0"/>
<dbReference type="VEuPathDB" id="TrichDB:TVAG_078070"/>
<dbReference type="InParanoid" id="A2FIB0"/>
<proteinExistence type="predicted"/>
<dbReference type="KEGG" id="tva:4753100"/>
<sequence>MTVEANVERYVKNTIDKLPIYDFRRDIVILGHYSKNGKTYYKYKDLHNQIKITDSRNLLGEDSLFRYWNEIAILNKVASTDEKHSKNIPQQNKEPLSMNCGPLVKGFPESQNYVFLDNQEQEINLNLQTMNSSHKAALLELLTNTLHRSYDSS</sequence>